<sequence>MSWSETTIKLPGRIWAALGAQALAWWRSIYLTAMLLVLISSPSSYQKHGRAMLAQQMYAQTAPILTGFTALAALLCAVIARIVIVTAQSYGLSRYAMDLVVRVMVIELIPLTAALFVAMRCTIPAGVQVVQMRTQGQLAKWKTQGIDPVRAALVPRAAAGVFAAVTLAALSCIVALVTVYLSVYGFSLAGFAAYTRIFGQIFTPSLTLVFVLKTWFFSLTVAVMPLASAMYTPVARHRQGGAELGGFARMFAVLLLIEVISLMGNYY</sequence>
<accession>A0A076PRI7</accession>
<organism evidence="2 3">
    <name type="scientific">Comamonas testosteroni TK102</name>
    <dbReference type="NCBI Taxonomy" id="1392005"/>
    <lineage>
        <taxon>Bacteria</taxon>
        <taxon>Pseudomonadati</taxon>
        <taxon>Pseudomonadota</taxon>
        <taxon>Betaproteobacteria</taxon>
        <taxon>Burkholderiales</taxon>
        <taxon>Comamonadaceae</taxon>
        <taxon>Comamonas</taxon>
    </lineage>
</organism>
<feature type="transmembrane region" description="Helical" evidence="1">
    <location>
        <begin position="246"/>
        <end position="266"/>
    </location>
</feature>
<dbReference type="GO" id="GO:0043190">
    <property type="term" value="C:ATP-binding cassette (ABC) transporter complex"/>
    <property type="evidence" value="ECO:0007669"/>
    <property type="project" value="InterPro"/>
</dbReference>
<keyword evidence="1" id="KW-0472">Membrane</keyword>
<keyword evidence="1" id="KW-0812">Transmembrane</keyword>
<feature type="transmembrane region" description="Helical" evidence="1">
    <location>
        <begin position="161"/>
        <end position="194"/>
    </location>
</feature>
<dbReference type="RefSeq" id="WP_003057076.1">
    <property type="nucleotide sequence ID" value="NZ_CP006704.1"/>
</dbReference>
<evidence type="ECO:0000256" key="1">
    <source>
        <dbReference type="SAM" id="Phobius"/>
    </source>
</evidence>
<feature type="transmembrane region" description="Helical" evidence="1">
    <location>
        <begin position="24"/>
        <end position="41"/>
    </location>
</feature>
<dbReference type="Pfam" id="PF02405">
    <property type="entry name" value="MlaE"/>
    <property type="match status" value="1"/>
</dbReference>
<keyword evidence="1" id="KW-1133">Transmembrane helix</keyword>
<dbReference type="InterPro" id="IPR030802">
    <property type="entry name" value="Permease_MalE"/>
</dbReference>
<feature type="transmembrane region" description="Helical" evidence="1">
    <location>
        <begin position="62"/>
        <end position="87"/>
    </location>
</feature>
<reference evidence="2 3" key="1">
    <citation type="journal article" date="2014" name="Genome Announc.">
        <title>Complete Genome Sequence of Polychlorinated Biphenyl Degrader Comamonas testosteroni TK102 (NBRC 109938).</title>
        <authorList>
            <person name="Fukuda K."/>
            <person name="Hosoyama A."/>
            <person name="Tsuchikane K."/>
            <person name="Ohji S."/>
            <person name="Yamazoe A."/>
            <person name="Fujita N."/>
            <person name="Shintani M."/>
            <person name="Kimbara K."/>
        </authorList>
    </citation>
    <scope>NUCLEOTIDE SEQUENCE [LARGE SCALE GENOMIC DNA]</scope>
    <source>
        <strain evidence="2">TK102</strain>
    </source>
</reference>
<dbReference type="KEGG" id="ctes:O987_09260"/>
<gene>
    <name evidence="2" type="ORF">O987_09260</name>
</gene>
<dbReference type="Proteomes" id="UP000028782">
    <property type="component" value="Chromosome"/>
</dbReference>
<feature type="transmembrane region" description="Helical" evidence="1">
    <location>
        <begin position="99"/>
        <end position="123"/>
    </location>
</feature>
<proteinExistence type="predicted"/>
<name>A0A076PRI7_COMTE</name>
<dbReference type="HOGENOM" id="CLU_1044373_0_0_4"/>
<dbReference type="EMBL" id="CP006704">
    <property type="protein sequence ID" value="AIJ45982.1"/>
    <property type="molecule type" value="Genomic_DNA"/>
</dbReference>
<protein>
    <submittedName>
        <fullName evidence="2">ABC transporter permease</fullName>
    </submittedName>
</protein>
<dbReference type="AlphaFoldDB" id="A0A076PRI7"/>
<evidence type="ECO:0000313" key="3">
    <source>
        <dbReference type="Proteomes" id="UP000028782"/>
    </source>
</evidence>
<evidence type="ECO:0000313" key="2">
    <source>
        <dbReference type="EMBL" id="AIJ45982.1"/>
    </source>
</evidence>